<dbReference type="EMBL" id="LBTN01000021">
    <property type="protein sequence ID" value="KKQ40384.1"/>
    <property type="molecule type" value="Genomic_DNA"/>
</dbReference>
<reference evidence="2 3" key="1">
    <citation type="journal article" date="2015" name="Nature">
        <title>rRNA introns, odd ribosomes, and small enigmatic genomes across a large radiation of phyla.</title>
        <authorList>
            <person name="Brown C.T."/>
            <person name="Hug L.A."/>
            <person name="Thomas B.C."/>
            <person name="Sharon I."/>
            <person name="Castelle C.J."/>
            <person name="Singh A."/>
            <person name="Wilkins M.J."/>
            <person name="Williams K.H."/>
            <person name="Banfield J.F."/>
        </authorList>
    </citation>
    <scope>NUCLEOTIDE SEQUENCE [LARGE SCALE GENOMIC DNA]</scope>
</reference>
<dbReference type="AlphaFoldDB" id="A0A0G0JTV3"/>
<dbReference type="Gene3D" id="3.30.1370.110">
    <property type="match status" value="1"/>
</dbReference>
<evidence type="ECO:0000313" key="2">
    <source>
        <dbReference type="EMBL" id="KKQ40384.1"/>
    </source>
</evidence>
<dbReference type="InterPro" id="IPR036063">
    <property type="entry name" value="Smr_dom_sf"/>
</dbReference>
<protein>
    <recommendedName>
        <fullName evidence="1">Smr domain-containing protein</fullName>
    </recommendedName>
</protein>
<accession>A0A0G0JTV3</accession>
<dbReference type="InterPro" id="IPR002625">
    <property type="entry name" value="Smr_dom"/>
</dbReference>
<organism evidence="2 3">
    <name type="scientific">Candidatus Magasanikbacteria bacterium GW2011_GWA2_37_8</name>
    <dbReference type="NCBI Taxonomy" id="1619036"/>
    <lineage>
        <taxon>Bacteria</taxon>
        <taxon>Candidatus Magasanikiibacteriota</taxon>
    </lineage>
</organism>
<gene>
    <name evidence="2" type="ORF">US58_C0021G0016</name>
</gene>
<dbReference type="Pfam" id="PF01713">
    <property type="entry name" value="Smr"/>
    <property type="match status" value="1"/>
</dbReference>
<name>A0A0G0JTV3_9BACT</name>
<dbReference type="Proteomes" id="UP000034333">
    <property type="component" value="Unassembled WGS sequence"/>
</dbReference>
<comment type="caution">
    <text evidence="2">The sequence shown here is derived from an EMBL/GenBank/DDBJ whole genome shotgun (WGS) entry which is preliminary data.</text>
</comment>
<feature type="domain" description="Smr" evidence="1">
    <location>
        <begin position="23"/>
        <end position="82"/>
    </location>
</feature>
<sequence length="93" mass="10468">MDSENNLDVRIFAAELRRDLPQLDLHGLTRGDIDTRIDQFLYECHERNQDSVRIIYGAGKGILQAETLKILNKHPLVSGHKEGVGSCIVVLDI</sequence>
<dbReference type="STRING" id="1619036.US58_C0021G0016"/>
<dbReference type="SUPFAM" id="SSF160443">
    <property type="entry name" value="SMR domain-like"/>
    <property type="match status" value="1"/>
</dbReference>
<evidence type="ECO:0000313" key="3">
    <source>
        <dbReference type="Proteomes" id="UP000034333"/>
    </source>
</evidence>
<proteinExistence type="predicted"/>
<evidence type="ECO:0000259" key="1">
    <source>
        <dbReference type="Pfam" id="PF01713"/>
    </source>
</evidence>